<dbReference type="eggNOG" id="ENOG502RXUF">
    <property type="taxonomic scope" value="Eukaryota"/>
</dbReference>
<feature type="compositionally biased region" description="Acidic residues" evidence="1">
    <location>
        <begin position="146"/>
        <end position="155"/>
    </location>
</feature>
<feature type="compositionally biased region" description="Gly residues" evidence="1">
    <location>
        <begin position="129"/>
        <end position="139"/>
    </location>
</feature>
<reference evidence="3" key="1">
    <citation type="submission" date="2013-08" db="EMBL/GenBank/DDBJ databases">
        <title>Oryza genome evolution.</title>
        <authorList>
            <person name="Wing R.A."/>
            <person name="Panaud O."/>
            <person name="Oliveira A.C."/>
        </authorList>
    </citation>
    <scope>NUCLEOTIDE SEQUENCE</scope>
</reference>
<keyword evidence="2" id="KW-0812">Transmembrane</keyword>
<evidence type="ECO:0000313" key="4">
    <source>
        <dbReference type="Proteomes" id="UP000026961"/>
    </source>
</evidence>
<dbReference type="HOGENOM" id="CLU_098109_0_0_1"/>
<feature type="compositionally biased region" description="Basic residues" evidence="1">
    <location>
        <begin position="230"/>
        <end position="242"/>
    </location>
</feature>
<organism evidence="3">
    <name type="scientific">Oryza glumipatula</name>
    <dbReference type="NCBI Taxonomy" id="40148"/>
    <lineage>
        <taxon>Eukaryota</taxon>
        <taxon>Viridiplantae</taxon>
        <taxon>Streptophyta</taxon>
        <taxon>Embryophyta</taxon>
        <taxon>Tracheophyta</taxon>
        <taxon>Spermatophyta</taxon>
        <taxon>Magnoliopsida</taxon>
        <taxon>Liliopsida</taxon>
        <taxon>Poales</taxon>
        <taxon>Poaceae</taxon>
        <taxon>BOP clade</taxon>
        <taxon>Oryzoideae</taxon>
        <taxon>Oryzeae</taxon>
        <taxon>Oryzinae</taxon>
        <taxon>Oryza</taxon>
    </lineage>
</organism>
<feature type="region of interest" description="Disordered" evidence="1">
    <location>
        <begin position="117"/>
        <end position="242"/>
    </location>
</feature>
<keyword evidence="4" id="KW-1185">Reference proteome</keyword>
<dbReference type="AlphaFoldDB" id="A0A0D9Y6D2"/>
<dbReference type="Gramene" id="OGLUM01G11630.1">
    <property type="protein sequence ID" value="OGLUM01G11630.1"/>
    <property type="gene ID" value="OGLUM01G11630"/>
</dbReference>
<sequence length="242" mass="25368">MGNAVGAAANGVAAFFGNTLFAPFRSLLDVSCDGVCAGTWDAFCFIDHLCALSLGKLILFLVLSYLMLLVMWKLGGKCVLKSACKTAMAACSCCCHAMAAAPCYLWRALRSTRRVRRGRRDDDVEEGRGGGGGWGGSSSGFGWSSNEEEEEEEEGGSSSTGGGEYGGGRRRHGRSGGGGGGGGGARKQERMRRSLRLRPASFKEKAVATAARRSRSSHGHGESGGGGGGRRLRRVGSSSRRM</sequence>
<dbReference type="PANTHER" id="PTHR35278">
    <property type="entry name" value="TRANSMEMBRANE PROTEIN-RELATED"/>
    <property type="match status" value="1"/>
</dbReference>
<evidence type="ECO:0000313" key="3">
    <source>
        <dbReference type="EnsemblPlants" id="OGLUM01G11630.1"/>
    </source>
</evidence>
<name>A0A0D9Y6D2_9ORYZ</name>
<feature type="transmembrane region" description="Helical" evidence="2">
    <location>
        <begin position="57"/>
        <end position="75"/>
    </location>
</feature>
<keyword evidence="2" id="KW-1133">Transmembrane helix</keyword>
<keyword evidence="2" id="KW-0472">Membrane</keyword>
<feature type="compositionally biased region" description="Gly residues" evidence="1">
    <location>
        <begin position="175"/>
        <end position="185"/>
    </location>
</feature>
<dbReference type="EnsemblPlants" id="OGLUM01G11630.1">
    <property type="protein sequence ID" value="OGLUM01G11630.1"/>
    <property type="gene ID" value="OGLUM01G11630"/>
</dbReference>
<proteinExistence type="predicted"/>
<dbReference type="PANTHER" id="PTHR35278:SF4">
    <property type="entry name" value="TRANSMEMBRANE PROTEIN"/>
    <property type="match status" value="1"/>
</dbReference>
<evidence type="ECO:0000256" key="1">
    <source>
        <dbReference type="SAM" id="MobiDB-lite"/>
    </source>
</evidence>
<protein>
    <submittedName>
        <fullName evidence="3">Uncharacterized protein</fullName>
    </submittedName>
</protein>
<feature type="transmembrane region" description="Helical" evidence="2">
    <location>
        <begin position="87"/>
        <end position="109"/>
    </location>
</feature>
<feature type="compositionally biased region" description="Basic and acidic residues" evidence="1">
    <location>
        <begin position="119"/>
        <end position="128"/>
    </location>
</feature>
<reference evidence="3" key="3">
    <citation type="submission" date="2018-05" db="EMBL/GenBank/DDBJ databases">
        <title>OgluRS3 (Oryza glumaepatula Reference Sequence Version 3).</title>
        <authorList>
            <person name="Zhang J."/>
            <person name="Kudrna D."/>
            <person name="Lee S."/>
            <person name="Talag J."/>
            <person name="Welchert J."/>
            <person name="Wing R.A."/>
        </authorList>
    </citation>
    <scope>NUCLEOTIDE SEQUENCE [LARGE SCALE GENOMIC DNA]</scope>
</reference>
<evidence type="ECO:0000256" key="2">
    <source>
        <dbReference type="SAM" id="Phobius"/>
    </source>
</evidence>
<accession>A0A0D9Y6D2</accession>
<reference evidence="3" key="2">
    <citation type="submission" date="2015-04" db="UniProtKB">
        <authorList>
            <consortium name="EnsemblPlants"/>
        </authorList>
    </citation>
    <scope>IDENTIFICATION</scope>
</reference>
<dbReference type="Proteomes" id="UP000026961">
    <property type="component" value="Chromosome 1"/>
</dbReference>